<proteinExistence type="predicted"/>
<gene>
    <name evidence="1" type="ORF">TSIB3V08_LOCUS9162</name>
</gene>
<organism evidence="1">
    <name type="scientific">Timema shepardi</name>
    <name type="common">Walking stick</name>
    <dbReference type="NCBI Taxonomy" id="629360"/>
    <lineage>
        <taxon>Eukaryota</taxon>
        <taxon>Metazoa</taxon>
        <taxon>Ecdysozoa</taxon>
        <taxon>Arthropoda</taxon>
        <taxon>Hexapoda</taxon>
        <taxon>Insecta</taxon>
        <taxon>Pterygota</taxon>
        <taxon>Neoptera</taxon>
        <taxon>Polyneoptera</taxon>
        <taxon>Phasmatodea</taxon>
        <taxon>Timematodea</taxon>
        <taxon>Timematoidea</taxon>
        <taxon>Timematidae</taxon>
        <taxon>Timema</taxon>
    </lineage>
</organism>
<dbReference type="EMBL" id="OC005126">
    <property type="protein sequence ID" value="CAD7265117.1"/>
    <property type="molecule type" value="Genomic_DNA"/>
</dbReference>
<reference evidence="1" key="1">
    <citation type="submission" date="2020-11" db="EMBL/GenBank/DDBJ databases">
        <authorList>
            <person name="Tran Van P."/>
        </authorList>
    </citation>
    <scope>NUCLEOTIDE SEQUENCE</scope>
</reference>
<evidence type="ECO:0000313" key="1">
    <source>
        <dbReference type="EMBL" id="CAD7265117.1"/>
    </source>
</evidence>
<protein>
    <submittedName>
        <fullName evidence="1">Uncharacterized protein</fullName>
    </submittedName>
</protein>
<accession>A0A7R9G4A4</accession>
<name>A0A7R9G4A4_TIMSH</name>
<dbReference type="AlphaFoldDB" id="A0A7R9G4A4"/>
<sequence length="218" mass="24005">MYTEIDIPIKSEEFFYEEVYDYQQPGYFPGAVAIPSIKEELPKQENLTLSSILGQHETSHMKHNRGILHTVQTKINKITASKKRCKEEECSILVLSQGTKAKITHKGKKCARQALWGVKCAKHGVTCDNKECTKDASGGGKFIKQGRSRQTCKEEKCTKIARGGVSAAVPLVPATGAHKLSRPLVTALTLGHVVSKHLGTGRVLVRCPPLTIPRFVNN</sequence>